<dbReference type="Gene3D" id="3.10.50.10">
    <property type="match status" value="1"/>
</dbReference>
<dbReference type="InterPro" id="IPR029070">
    <property type="entry name" value="Chitinase_insertion_sf"/>
</dbReference>
<evidence type="ECO:0000256" key="1">
    <source>
        <dbReference type="ARBA" id="ARBA00022729"/>
    </source>
</evidence>
<dbReference type="OMA" id="QTQNHIN"/>
<dbReference type="PROSITE" id="PS01095">
    <property type="entry name" value="GH18_1"/>
    <property type="match status" value="1"/>
</dbReference>
<sequence>MHLVTAGRQLFKGLQAKVENQMRTLRQREVWGEAPQLWLLLLLAYVSCTLWASVDARTGPSHDKVVVCYISTWAVYRPEQGAYAIDNFDPNLCTHVVYAFAGLDITQASIKSLDPWQDLKEQYGKGGYEQLTGLKRSHPHLKVSLAIGGWNEGSANYSSLVGNSYLRERFVKQVSSFVRKYNFDGLDLDWEYPTQRGGKPSDRENFVALTKELRDEFDNHGLLLTSAIGAAKKVIDEAYDVRQISRYLDYLHIMCYDYHGSWDQRVGYNSPLAAPAEDPLSVKFTIDYLLKLGAPPSKLVLGLPFYGRTFKTVSEGNLNDASDGVGFRGPYTREDGFLGYNEICNILSNKTSGWTKQWDPQTSQVLARSERNVFTQDVSVVTFDSSRSIANKVLYAMSKRLAGVMVWSADTDDFLGNCELDSDTFEDFKVVSSAPRRLSQSYPLLRTINEATVLALEELAVPEPVPDDSENEIPHGSIADRKNAAASLVSLSVTATALFMLLHSLAH</sequence>
<dbReference type="STRING" id="7266.A0A3B0JT13"/>
<dbReference type="SUPFAM" id="SSF51445">
    <property type="entry name" value="(Trans)glycosidases"/>
    <property type="match status" value="1"/>
</dbReference>
<dbReference type="OrthoDB" id="73875at2759"/>
<dbReference type="AlphaFoldDB" id="A0A3B0JT13"/>
<accession>A0A3B0JT13</accession>
<dbReference type="GO" id="GO:0004568">
    <property type="term" value="F:chitinase activity"/>
    <property type="evidence" value="ECO:0007669"/>
    <property type="project" value="UniProtKB-ARBA"/>
</dbReference>
<dbReference type="GO" id="GO:0006032">
    <property type="term" value="P:chitin catabolic process"/>
    <property type="evidence" value="ECO:0007669"/>
    <property type="project" value="UniProtKB-ARBA"/>
</dbReference>
<dbReference type="InterPro" id="IPR011583">
    <property type="entry name" value="Chitinase_II/V-like_cat"/>
</dbReference>
<dbReference type="PANTHER" id="PTHR11177">
    <property type="entry name" value="CHITINASE"/>
    <property type="match status" value="1"/>
</dbReference>
<dbReference type="Gene3D" id="3.20.20.80">
    <property type="entry name" value="Glycosidases"/>
    <property type="match status" value="1"/>
</dbReference>
<evidence type="ECO:0000259" key="6">
    <source>
        <dbReference type="PROSITE" id="PS51910"/>
    </source>
</evidence>
<keyword evidence="3 4" id="KW-0326">Glycosidase</keyword>
<dbReference type="SUPFAM" id="SSF54556">
    <property type="entry name" value="Chitinase insertion domain"/>
    <property type="match status" value="1"/>
</dbReference>
<evidence type="ECO:0000313" key="8">
    <source>
        <dbReference type="Proteomes" id="UP000268350"/>
    </source>
</evidence>
<proteinExistence type="inferred from homology"/>
<keyword evidence="2 4" id="KW-0378">Hydrolase</keyword>
<organism evidence="7 8">
    <name type="scientific">Drosophila guanche</name>
    <name type="common">Fruit fly</name>
    <dbReference type="NCBI Taxonomy" id="7266"/>
    <lineage>
        <taxon>Eukaryota</taxon>
        <taxon>Metazoa</taxon>
        <taxon>Ecdysozoa</taxon>
        <taxon>Arthropoda</taxon>
        <taxon>Hexapoda</taxon>
        <taxon>Insecta</taxon>
        <taxon>Pterygota</taxon>
        <taxon>Neoptera</taxon>
        <taxon>Endopterygota</taxon>
        <taxon>Diptera</taxon>
        <taxon>Brachycera</taxon>
        <taxon>Muscomorpha</taxon>
        <taxon>Ephydroidea</taxon>
        <taxon>Drosophilidae</taxon>
        <taxon>Drosophila</taxon>
        <taxon>Sophophora</taxon>
    </lineage>
</organism>
<evidence type="ECO:0000256" key="3">
    <source>
        <dbReference type="ARBA" id="ARBA00023295"/>
    </source>
</evidence>
<feature type="domain" description="GH18" evidence="6">
    <location>
        <begin position="64"/>
        <end position="455"/>
    </location>
</feature>
<protein>
    <submittedName>
        <fullName evidence="7">Blast:Probable chitinase 2</fullName>
    </submittedName>
</protein>
<dbReference type="FunFam" id="3.20.20.80:FF:000097">
    <property type="entry name" value="Probable chitinase 2"/>
    <property type="match status" value="1"/>
</dbReference>
<name>A0A3B0JT13_DROGU</name>
<dbReference type="InterPro" id="IPR001223">
    <property type="entry name" value="Glyco_hydro18_cat"/>
</dbReference>
<keyword evidence="1" id="KW-0732">Signal</keyword>
<dbReference type="GO" id="GO:0008061">
    <property type="term" value="F:chitin binding"/>
    <property type="evidence" value="ECO:0007669"/>
    <property type="project" value="InterPro"/>
</dbReference>
<dbReference type="EMBL" id="OUUW01000009">
    <property type="protein sequence ID" value="SPP85257.1"/>
    <property type="molecule type" value="Genomic_DNA"/>
</dbReference>
<dbReference type="InterPro" id="IPR001579">
    <property type="entry name" value="Glyco_hydro_18_chit_AS"/>
</dbReference>
<dbReference type="Pfam" id="PF00704">
    <property type="entry name" value="Glyco_hydro_18"/>
    <property type="match status" value="1"/>
</dbReference>
<dbReference type="InterPro" id="IPR017853">
    <property type="entry name" value="GH"/>
</dbReference>
<keyword evidence="8" id="KW-1185">Reference proteome</keyword>
<dbReference type="InterPro" id="IPR050314">
    <property type="entry name" value="Glycosyl_Hydrlase_18"/>
</dbReference>
<dbReference type="CDD" id="cd02872">
    <property type="entry name" value="GH18_chitolectin_chitotriosidase"/>
    <property type="match status" value="1"/>
</dbReference>
<dbReference type="GO" id="GO:0005975">
    <property type="term" value="P:carbohydrate metabolic process"/>
    <property type="evidence" value="ECO:0007669"/>
    <property type="project" value="InterPro"/>
</dbReference>
<dbReference type="PROSITE" id="PS51910">
    <property type="entry name" value="GH18_2"/>
    <property type="match status" value="1"/>
</dbReference>
<dbReference type="PANTHER" id="PTHR11177:SF403">
    <property type="entry name" value="CHITINASE 2-RELATED"/>
    <property type="match status" value="1"/>
</dbReference>
<comment type="similarity">
    <text evidence="5">Belongs to the glycosyl hydrolase 18 family.</text>
</comment>
<dbReference type="GO" id="GO:0005576">
    <property type="term" value="C:extracellular region"/>
    <property type="evidence" value="ECO:0007669"/>
    <property type="project" value="TreeGrafter"/>
</dbReference>
<evidence type="ECO:0000256" key="2">
    <source>
        <dbReference type="ARBA" id="ARBA00022801"/>
    </source>
</evidence>
<evidence type="ECO:0000313" key="7">
    <source>
        <dbReference type="EMBL" id="SPP85257.1"/>
    </source>
</evidence>
<dbReference type="Proteomes" id="UP000268350">
    <property type="component" value="Unassembled WGS sequence"/>
</dbReference>
<evidence type="ECO:0000256" key="4">
    <source>
        <dbReference type="RuleBase" id="RU000489"/>
    </source>
</evidence>
<dbReference type="FunFam" id="3.10.50.10:FF:000013">
    <property type="entry name" value="Probable chitinase 2"/>
    <property type="match status" value="1"/>
</dbReference>
<dbReference type="SMART" id="SM00636">
    <property type="entry name" value="Glyco_18"/>
    <property type="match status" value="1"/>
</dbReference>
<gene>
    <name evidence="7" type="ORF">DGUA_6G015164</name>
</gene>
<reference evidence="8" key="1">
    <citation type="submission" date="2018-01" db="EMBL/GenBank/DDBJ databases">
        <authorList>
            <person name="Alioto T."/>
            <person name="Alioto T."/>
        </authorList>
    </citation>
    <scope>NUCLEOTIDE SEQUENCE [LARGE SCALE GENOMIC DNA]</scope>
</reference>
<evidence type="ECO:0000256" key="5">
    <source>
        <dbReference type="RuleBase" id="RU004453"/>
    </source>
</evidence>